<comment type="catalytic activity">
    <reaction evidence="13 14">
        <text>a 5'-end ribonucleotide-tRNA(His) + GTP + ATP + H2O = a 5'-end phospho-guanosine-ribonucleotide-tRNA(His) + AMP + 2 diphosphate + H(+)</text>
        <dbReference type="Rhea" id="RHEA:54564"/>
        <dbReference type="Rhea" id="RHEA-COMP:14193"/>
        <dbReference type="Rhea" id="RHEA-COMP:14917"/>
        <dbReference type="ChEBI" id="CHEBI:15377"/>
        <dbReference type="ChEBI" id="CHEBI:15378"/>
        <dbReference type="ChEBI" id="CHEBI:30616"/>
        <dbReference type="ChEBI" id="CHEBI:33019"/>
        <dbReference type="ChEBI" id="CHEBI:37565"/>
        <dbReference type="ChEBI" id="CHEBI:138282"/>
        <dbReference type="ChEBI" id="CHEBI:141847"/>
        <dbReference type="ChEBI" id="CHEBI:456215"/>
        <dbReference type="EC" id="2.7.7.79"/>
    </reaction>
</comment>
<evidence type="ECO:0000256" key="3">
    <source>
        <dbReference type="ARBA" id="ARBA00012511"/>
    </source>
</evidence>
<keyword evidence="9 14" id="KW-0547">Nucleotide-binding</keyword>
<dbReference type="Pfam" id="PF04446">
    <property type="entry name" value="Thg1"/>
    <property type="match status" value="1"/>
</dbReference>
<feature type="binding site" evidence="16">
    <location>
        <position position="30"/>
    </location>
    <ligand>
        <name>Mg(2+)</name>
        <dbReference type="ChEBI" id="CHEBI:18420"/>
        <label>1</label>
        <note>catalytic</note>
    </ligand>
</feature>
<evidence type="ECO:0000256" key="16">
    <source>
        <dbReference type="PIRSR" id="PIRSR028980-2"/>
    </source>
</evidence>
<evidence type="ECO:0000256" key="1">
    <source>
        <dbReference type="ARBA" id="ARBA00002939"/>
    </source>
</evidence>
<feature type="binding site" evidence="15">
    <location>
        <begin position="75"/>
        <end position="76"/>
    </location>
    <ligand>
        <name>GTP</name>
        <dbReference type="ChEBI" id="CHEBI:37565"/>
    </ligand>
</feature>
<proteinExistence type="inferred from homology"/>
<dbReference type="PIRSF" id="PIRSF028980">
    <property type="entry name" value="tRNAHis_guanylyltransferase"/>
    <property type="match status" value="1"/>
</dbReference>
<evidence type="ECO:0000256" key="14">
    <source>
        <dbReference type="PIRNR" id="PIRNR028980"/>
    </source>
</evidence>
<dbReference type="GO" id="GO:0000287">
    <property type="term" value="F:magnesium ion binding"/>
    <property type="evidence" value="ECO:0007669"/>
    <property type="project" value="UniProtKB-UniRule"/>
</dbReference>
<feature type="binding site" evidence="16">
    <location>
        <position position="29"/>
    </location>
    <ligand>
        <name>Mg(2+)</name>
        <dbReference type="ChEBI" id="CHEBI:18420"/>
        <label>2</label>
        <note>catalytic</note>
    </ligand>
</feature>
<dbReference type="GO" id="GO:0006400">
    <property type="term" value="P:tRNA modification"/>
    <property type="evidence" value="ECO:0007669"/>
    <property type="project" value="UniProtKB-UniRule"/>
</dbReference>
<dbReference type="Proteomes" id="UP000070444">
    <property type="component" value="Unassembled WGS sequence"/>
</dbReference>
<evidence type="ECO:0000259" key="18">
    <source>
        <dbReference type="Pfam" id="PF14413"/>
    </source>
</evidence>
<evidence type="ECO:0000256" key="5">
    <source>
        <dbReference type="ARBA" id="ARBA00022679"/>
    </source>
</evidence>
<gene>
    <name evidence="19" type="ORF">CONCODRAFT_76776</name>
</gene>
<feature type="domain" description="Thg1 C-terminal" evidence="18">
    <location>
        <begin position="139"/>
        <end position="243"/>
    </location>
</feature>
<evidence type="ECO:0000256" key="9">
    <source>
        <dbReference type="ARBA" id="ARBA00022741"/>
    </source>
</evidence>
<keyword evidence="7 14" id="KW-0548">Nucleotidyltransferase</keyword>
<dbReference type="GO" id="GO:0005525">
    <property type="term" value="F:GTP binding"/>
    <property type="evidence" value="ECO:0007669"/>
    <property type="project" value="UniProtKB-UniRule"/>
</dbReference>
<dbReference type="OMA" id="WKQHTEI"/>
<evidence type="ECO:0000256" key="12">
    <source>
        <dbReference type="ARBA" id="ARBA00032480"/>
    </source>
</evidence>
<feature type="domain" description="tRNAHis guanylyltransferase catalytic" evidence="17">
    <location>
        <begin position="6"/>
        <end position="135"/>
    </location>
</feature>
<dbReference type="PANTHER" id="PTHR12729">
    <property type="entry name" value="TRNA(HIS) GUANYLYLTRANSFERASE-RELATED"/>
    <property type="match status" value="1"/>
</dbReference>
<dbReference type="GO" id="GO:0008193">
    <property type="term" value="F:tRNA guanylyltransferase activity"/>
    <property type="evidence" value="ECO:0007669"/>
    <property type="project" value="UniProtKB-UniRule"/>
</dbReference>
<keyword evidence="6 14" id="KW-0819">tRNA processing</keyword>
<evidence type="ECO:0000256" key="13">
    <source>
        <dbReference type="ARBA" id="ARBA00047281"/>
    </source>
</evidence>
<comment type="function">
    <text evidence="1 14">Adds a GMP to the 5'-end of tRNA(His) after transcription and RNase P cleavage.</text>
</comment>
<evidence type="ECO:0000256" key="15">
    <source>
        <dbReference type="PIRSR" id="PIRSR028980-1"/>
    </source>
</evidence>
<dbReference type="InterPro" id="IPR007537">
    <property type="entry name" value="tRNAHis_GuaTrfase_Thg1"/>
</dbReference>
<dbReference type="EMBL" id="KQ964422">
    <property type="protein sequence ID" value="KXN74511.1"/>
    <property type="molecule type" value="Genomic_DNA"/>
</dbReference>
<evidence type="ECO:0000313" key="20">
    <source>
        <dbReference type="Proteomes" id="UP000070444"/>
    </source>
</evidence>
<keyword evidence="5 14" id="KW-0808">Transferase</keyword>
<keyword evidence="8 14" id="KW-0479">Metal-binding</keyword>
<evidence type="ECO:0000256" key="2">
    <source>
        <dbReference type="ARBA" id="ARBA00010113"/>
    </source>
</evidence>
<comment type="similarity">
    <text evidence="2 14">Belongs to the tRNA(His) guanylyltransferase family.</text>
</comment>
<dbReference type="AlphaFoldDB" id="A0A137PHV5"/>
<dbReference type="InterPro" id="IPR024956">
    <property type="entry name" value="tRNAHis_GuaTrfase_cat"/>
</dbReference>
<dbReference type="InterPro" id="IPR025845">
    <property type="entry name" value="Thg1_C_dom"/>
</dbReference>
<feature type="binding site" evidence="16">
    <location>
        <position position="76"/>
    </location>
    <ligand>
        <name>Mg(2+)</name>
        <dbReference type="ChEBI" id="CHEBI:18420"/>
        <label>2</label>
        <note>catalytic</note>
    </ligand>
</feature>
<comment type="cofactor">
    <cofactor evidence="16">
        <name>Mg(2+)</name>
        <dbReference type="ChEBI" id="CHEBI:18420"/>
    </cofactor>
    <text evidence="16">Binds 2 magnesium ions per subunit.</text>
</comment>
<dbReference type="STRING" id="796925.A0A137PHV5"/>
<dbReference type="InterPro" id="IPR038469">
    <property type="entry name" value="tRNAHis_GuaTrfase_Thg1_sf"/>
</dbReference>
<evidence type="ECO:0000256" key="10">
    <source>
        <dbReference type="ARBA" id="ARBA00022842"/>
    </source>
</evidence>
<evidence type="ECO:0000259" key="17">
    <source>
        <dbReference type="Pfam" id="PF04446"/>
    </source>
</evidence>
<dbReference type="Pfam" id="PF14413">
    <property type="entry name" value="Thg1C"/>
    <property type="match status" value="1"/>
</dbReference>
<feature type="binding site" evidence="16">
    <location>
        <position position="29"/>
    </location>
    <ligand>
        <name>Mg(2+)</name>
        <dbReference type="ChEBI" id="CHEBI:18420"/>
        <label>1</label>
        <note>catalytic</note>
    </ligand>
</feature>
<dbReference type="Gene3D" id="3.30.70.3000">
    <property type="match status" value="1"/>
</dbReference>
<keyword evidence="20" id="KW-1185">Reference proteome</keyword>
<evidence type="ECO:0000256" key="4">
    <source>
        <dbReference type="ARBA" id="ARBA00015443"/>
    </source>
</evidence>
<reference evidence="19 20" key="1">
    <citation type="journal article" date="2015" name="Genome Biol. Evol.">
        <title>Phylogenomic analyses indicate that early fungi evolved digesting cell walls of algal ancestors of land plants.</title>
        <authorList>
            <person name="Chang Y."/>
            <person name="Wang S."/>
            <person name="Sekimoto S."/>
            <person name="Aerts A.L."/>
            <person name="Choi C."/>
            <person name="Clum A."/>
            <person name="LaButti K.M."/>
            <person name="Lindquist E.A."/>
            <person name="Yee Ngan C."/>
            <person name="Ohm R.A."/>
            <person name="Salamov A.A."/>
            <person name="Grigoriev I.V."/>
            <person name="Spatafora J.W."/>
            <person name="Berbee M.L."/>
        </authorList>
    </citation>
    <scope>NUCLEOTIDE SEQUENCE [LARGE SCALE GENOMIC DNA]</scope>
    <source>
        <strain evidence="19 20">NRRL 28638</strain>
    </source>
</reference>
<protein>
    <recommendedName>
        <fullName evidence="4 14">tRNA(His) guanylyltransferase</fullName>
        <ecNumber evidence="3 14">2.7.7.79</ecNumber>
    </recommendedName>
    <alternativeName>
        <fullName evidence="12 14">tRNA-histidine guanylyltransferase</fullName>
    </alternativeName>
</protein>
<dbReference type="FunFam" id="3.30.70.3000:FF:000001">
    <property type="entry name" value="tRNA(His) guanylyltransferase"/>
    <property type="match status" value="1"/>
</dbReference>
<keyword evidence="10 14" id="KW-0460">Magnesium</keyword>
<evidence type="ECO:0000256" key="11">
    <source>
        <dbReference type="ARBA" id="ARBA00023134"/>
    </source>
</evidence>
<keyword evidence="11 14" id="KW-0342">GTP-binding</keyword>
<sequence>MAKSKYEYVKNFELPDSILPSTYIVVRIDGKGFTKFTQTHEFIKPTDKRAIELMNLCALEVVKALDEITVAYGQSDEYSFLFKKDCQLFERRSSKLATTVVSIFTANYVFHWSKYFPDTHLQLPPSFDGRSVCYPNIEVLRDYFSWRQVDCHINHLYNLCFWKLVQSGVSRKSAEKQLSGTVSKDKHELLFSKFDTNYNDEPEMYKKGTVIIRSKYEGILDEHKNPVKRKKFALQTLHVDIIKKNFWDTYPDLLE</sequence>
<organism evidence="19 20">
    <name type="scientific">Conidiobolus coronatus (strain ATCC 28846 / CBS 209.66 / NRRL 28638)</name>
    <name type="common">Delacroixia coronata</name>
    <dbReference type="NCBI Taxonomy" id="796925"/>
    <lineage>
        <taxon>Eukaryota</taxon>
        <taxon>Fungi</taxon>
        <taxon>Fungi incertae sedis</taxon>
        <taxon>Zoopagomycota</taxon>
        <taxon>Entomophthoromycotina</taxon>
        <taxon>Entomophthoromycetes</taxon>
        <taxon>Entomophthorales</taxon>
        <taxon>Ancylistaceae</taxon>
        <taxon>Conidiobolus</taxon>
    </lineage>
</organism>
<feature type="binding site" evidence="16">
    <location>
        <position position="76"/>
    </location>
    <ligand>
        <name>Mg(2+)</name>
        <dbReference type="ChEBI" id="CHEBI:18420"/>
        <label>1</label>
        <note>catalytic</note>
    </ligand>
</feature>
<name>A0A137PHV5_CONC2</name>
<evidence type="ECO:0000256" key="7">
    <source>
        <dbReference type="ARBA" id="ARBA00022695"/>
    </source>
</evidence>
<dbReference type="PANTHER" id="PTHR12729:SF6">
    <property type="entry name" value="TRNA(HIS) GUANYLYLTRANSFERASE-RELATED"/>
    <property type="match status" value="1"/>
</dbReference>
<accession>A0A137PHV5</accession>
<evidence type="ECO:0000256" key="8">
    <source>
        <dbReference type="ARBA" id="ARBA00022723"/>
    </source>
</evidence>
<evidence type="ECO:0000256" key="6">
    <source>
        <dbReference type="ARBA" id="ARBA00022694"/>
    </source>
</evidence>
<dbReference type="EC" id="2.7.7.79" evidence="3 14"/>
<dbReference type="OrthoDB" id="62560at2759"/>
<evidence type="ECO:0000313" key="19">
    <source>
        <dbReference type="EMBL" id="KXN74511.1"/>
    </source>
</evidence>